<protein>
    <submittedName>
        <fullName evidence="8">Chromate efflux transporter</fullName>
    </submittedName>
</protein>
<keyword evidence="9" id="KW-1185">Reference proteome</keyword>
<comment type="similarity">
    <text evidence="2">Belongs to the chromate ion transporter (CHR) (TC 2.A.51) family.</text>
</comment>
<keyword evidence="5 7" id="KW-1133">Transmembrane helix</keyword>
<evidence type="ECO:0000256" key="3">
    <source>
        <dbReference type="ARBA" id="ARBA00022475"/>
    </source>
</evidence>
<organism evidence="8 9">
    <name type="scientific">Svornostia abyssi</name>
    <dbReference type="NCBI Taxonomy" id="2898438"/>
    <lineage>
        <taxon>Bacteria</taxon>
        <taxon>Bacillati</taxon>
        <taxon>Actinomycetota</taxon>
        <taxon>Thermoleophilia</taxon>
        <taxon>Solirubrobacterales</taxon>
        <taxon>Baekduiaceae</taxon>
        <taxon>Svornostia</taxon>
    </lineage>
</organism>
<feature type="transmembrane region" description="Helical" evidence="7">
    <location>
        <begin position="271"/>
        <end position="301"/>
    </location>
</feature>
<evidence type="ECO:0000313" key="9">
    <source>
        <dbReference type="Proteomes" id="UP001058860"/>
    </source>
</evidence>
<dbReference type="EMBL" id="CP088295">
    <property type="protein sequence ID" value="UUY04491.1"/>
    <property type="molecule type" value="Genomic_DNA"/>
</dbReference>
<feature type="transmembrane region" description="Helical" evidence="7">
    <location>
        <begin position="83"/>
        <end position="105"/>
    </location>
</feature>
<keyword evidence="3" id="KW-1003">Cell membrane</keyword>
<evidence type="ECO:0000256" key="6">
    <source>
        <dbReference type="ARBA" id="ARBA00023136"/>
    </source>
</evidence>
<comment type="subcellular location">
    <subcellularLocation>
        <location evidence="1">Cell membrane</location>
        <topology evidence="1">Multi-pass membrane protein</topology>
    </subcellularLocation>
</comment>
<feature type="transmembrane region" description="Helical" evidence="7">
    <location>
        <begin position="189"/>
        <end position="211"/>
    </location>
</feature>
<evidence type="ECO:0000313" key="8">
    <source>
        <dbReference type="EMBL" id="UUY04491.1"/>
    </source>
</evidence>
<feature type="transmembrane region" description="Helical" evidence="7">
    <location>
        <begin position="117"/>
        <end position="141"/>
    </location>
</feature>
<feature type="transmembrane region" description="Helical" evidence="7">
    <location>
        <begin position="153"/>
        <end position="183"/>
    </location>
</feature>
<dbReference type="RefSeq" id="WP_353864974.1">
    <property type="nucleotide sequence ID" value="NZ_CP088295.1"/>
</dbReference>
<dbReference type="PANTHER" id="PTHR33567">
    <property type="entry name" value="CHROMATE ION TRANSPORTER (EUROFUNG)"/>
    <property type="match status" value="1"/>
</dbReference>
<keyword evidence="6 7" id="KW-0472">Membrane</keyword>
<accession>A0ABY5PIL5</accession>
<evidence type="ECO:0000256" key="4">
    <source>
        <dbReference type="ARBA" id="ARBA00022692"/>
    </source>
</evidence>
<reference evidence="9" key="1">
    <citation type="submission" date="2021-11" db="EMBL/GenBank/DDBJ databases">
        <title>Cultivation dependent microbiological survey of springs from the worlds oldest radium mine currently devoted to the extraction of radon-saturated water.</title>
        <authorList>
            <person name="Kapinusova G."/>
            <person name="Smrhova T."/>
            <person name="Strejcek M."/>
            <person name="Suman J."/>
            <person name="Jani K."/>
            <person name="Pajer P."/>
            <person name="Uhlik O."/>
        </authorList>
    </citation>
    <scope>NUCLEOTIDE SEQUENCE [LARGE SCALE GENOMIC DNA]</scope>
    <source>
        <strain evidence="9">J379</strain>
    </source>
</reference>
<proteinExistence type="inferred from homology"/>
<feature type="transmembrane region" description="Helical" evidence="7">
    <location>
        <begin position="342"/>
        <end position="358"/>
    </location>
</feature>
<evidence type="ECO:0000256" key="1">
    <source>
        <dbReference type="ARBA" id="ARBA00004651"/>
    </source>
</evidence>
<feature type="transmembrane region" description="Helical" evidence="7">
    <location>
        <begin position="313"/>
        <end position="336"/>
    </location>
</feature>
<evidence type="ECO:0000256" key="2">
    <source>
        <dbReference type="ARBA" id="ARBA00005262"/>
    </source>
</evidence>
<gene>
    <name evidence="8" type="primary">chrA</name>
    <name evidence="8" type="ORF">LRS13_02855</name>
</gene>
<keyword evidence="4 7" id="KW-0812">Transmembrane</keyword>
<dbReference type="NCBIfam" id="TIGR00937">
    <property type="entry name" value="2A51"/>
    <property type="match status" value="1"/>
</dbReference>
<sequence>MAAPTATVPTSEVLREWGRIGCIGFGGPPAHVALLRELCVEEREWIDARHFEDANAACGLLPGPASTQLAIFLAHHVAGARGALVGGLAFILPGLVMILALSALYLGGSPPEWMRGLAAGAGAAVVAVVVQAGVGFGRAALAGREGAQRIRAFAYALIAGAVTIVAGAWVVLALLGCGLFELLLRRSGWANHAASVGLPAIVLATTSVAALPDLVWTAFKVGALSYGGGFVIIPLMQADAVTNGWMTEAQFAGAVAFGQLTPGPVVQTVAVVGYAAAGIGGALLAAFVAFAPSFLIILIGGERFERVRADRNARAFLDGAGPAAVGAIFGAAVPLLEGVTEPWQLGVLAAAAIALFAGRIGTIPVLLSACAAGALAALAGGAVPA</sequence>
<dbReference type="InterPro" id="IPR014047">
    <property type="entry name" value="Chr_Tranpt_l_chain"/>
</dbReference>
<dbReference type="Pfam" id="PF02417">
    <property type="entry name" value="Chromate_transp"/>
    <property type="match status" value="2"/>
</dbReference>
<dbReference type="InterPro" id="IPR003370">
    <property type="entry name" value="Chromate_transpt"/>
</dbReference>
<dbReference type="PANTHER" id="PTHR33567:SF3">
    <property type="entry name" value="CHROMATE ION TRANSPORTER (EUROFUNG)"/>
    <property type="match status" value="1"/>
</dbReference>
<name>A0ABY5PIL5_9ACTN</name>
<feature type="transmembrane region" description="Helical" evidence="7">
    <location>
        <begin position="218"/>
        <end position="236"/>
    </location>
</feature>
<evidence type="ECO:0000256" key="5">
    <source>
        <dbReference type="ARBA" id="ARBA00022989"/>
    </source>
</evidence>
<evidence type="ECO:0000256" key="7">
    <source>
        <dbReference type="SAM" id="Phobius"/>
    </source>
</evidence>
<dbReference type="PIRSF" id="PIRSF004810">
    <property type="entry name" value="ChrA"/>
    <property type="match status" value="1"/>
</dbReference>
<dbReference type="Proteomes" id="UP001058860">
    <property type="component" value="Chromosome"/>
</dbReference>